<keyword evidence="2 4" id="KW-0479">Metal-binding</keyword>
<evidence type="ECO:0000256" key="4">
    <source>
        <dbReference type="PIRSR" id="PIRSR005902-1"/>
    </source>
</evidence>
<comment type="caution">
    <text evidence="5">The sequence shown here is derived from an EMBL/GenBank/DDBJ whole genome shotgun (WGS) entry which is preliminary data.</text>
</comment>
<dbReference type="PANTHER" id="PTHR46124">
    <property type="entry name" value="D-AMINOACYL-TRNA DEACYLASE"/>
    <property type="match status" value="1"/>
</dbReference>
<dbReference type="InterPro" id="IPR018228">
    <property type="entry name" value="DNase_TatD-rel_CS"/>
</dbReference>
<dbReference type="OrthoDB" id="9810005at2"/>
<evidence type="ECO:0008006" key="7">
    <source>
        <dbReference type="Google" id="ProtNLM"/>
    </source>
</evidence>
<evidence type="ECO:0000256" key="3">
    <source>
        <dbReference type="ARBA" id="ARBA00022801"/>
    </source>
</evidence>
<dbReference type="GO" id="GO:0046872">
    <property type="term" value="F:metal ion binding"/>
    <property type="evidence" value="ECO:0007669"/>
    <property type="project" value="UniProtKB-KW"/>
</dbReference>
<evidence type="ECO:0000313" key="6">
    <source>
        <dbReference type="Proteomes" id="UP000029264"/>
    </source>
</evidence>
<feature type="binding site" evidence="4">
    <location>
        <position position="94"/>
    </location>
    <ligand>
        <name>a divalent metal cation</name>
        <dbReference type="ChEBI" id="CHEBI:60240"/>
        <label>1</label>
    </ligand>
</feature>
<evidence type="ECO:0000256" key="1">
    <source>
        <dbReference type="ARBA" id="ARBA00009275"/>
    </source>
</evidence>
<dbReference type="PIRSF" id="PIRSF005902">
    <property type="entry name" value="DNase_TatD"/>
    <property type="match status" value="1"/>
</dbReference>
<evidence type="ECO:0000313" key="5">
    <source>
        <dbReference type="EMBL" id="KFZ36980.1"/>
    </source>
</evidence>
<reference evidence="5 6" key="1">
    <citation type="submission" date="2014-06" db="EMBL/GenBank/DDBJ databases">
        <title>Shewanella sp. YQH10.</title>
        <authorList>
            <person name="Liu Y."/>
            <person name="Zeng R."/>
        </authorList>
    </citation>
    <scope>NUCLEOTIDE SEQUENCE [LARGE SCALE GENOMIC DNA]</scope>
    <source>
        <strain evidence="5 6">YQH10</strain>
    </source>
</reference>
<sequence>MTDTHAHLDFVDFDPDRDDLFQSMRSQGIGNVILPGVEPAQWPRMLTIAQQFGWRYALGIHPWYLPTSDVEALEQLEQLLQQYHADKALVAVGECGLDKLRAKRMAEQGDAKHWQRQRRLFEQQLGLAEKFSLPLIVHAVQCHGEMLPLLQRAQHRQGGVIHGFSGSFEVALQYWQLGFRLGIGGLLLNPAAKKLRAAAAKLPVAALLVETDSPDMTPINAPFSRNTPLTLLAVVAELAHLRNLSVVQLSEQLEANCVQLFER</sequence>
<organism evidence="5 6">
    <name type="scientific">Shewanella mangrovi</name>
    <dbReference type="NCBI Taxonomy" id="1515746"/>
    <lineage>
        <taxon>Bacteria</taxon>
        <taxon>Pseudomonadati</taxon>
        <taxon>Pseudomonadota</taxon>
        <taxon>Gammaproteobacteria</taxon>
        <taxon>Alteromonadales</taxon>
        <taxon>Shewanellaceae</taxon>
        <taxon>Shewanella</taxon>
    </lineage>
</organism>
<dbReference type="PANTHER" id="PTHR46124:SF3">
    <property type="entry name" value="HYDROLASE"/>
    <property type="match status" value="1"/>
</dbReference>
<dbReference type="InterPro" id="IPR032466">
    <property type="entry name" value="Metal_Hydrolase"/>
</dbReference>
<keyword evidence="3" id="KW-0378">Hydrolase</keyword>
<feature type="binding site" evidence="4">
    <location>
        <position position="138"/>
    </location>
    <ligand>
        <name>a divalent metal cation</name>
        <dbReference type="ChEBI" id="CHEBI:60240"/>
        <label>2</label>
    </ligand>
</feature>
<dbReference type="STRING" id="1515746.HR45_13110"/>
<comment type="similarity">
    <text evidence="1">Belongs to the metallo-dependent hydrolases superfamily. TatD-type hydrolase family.</text>
</comment>
<feature type="binding site" evidence="4">
    <location>
        <position position="162"/>
    </location>
    <ligand>
        <name>a divalent metal cation</name>
        <dbReference type="ChEBI" id="CHEBI:60240"/>
        <label>2</label>
    </ligand>
</feature>
<accession>A0A094JAQ1</accession>
<dbReference type="eggNOG" id="COG0084">
    <property type="taxonomic scope" value="Bacteria"/>
</dbReference>
<dbReference type="Proteomes" id="UP000029264">
    <property type="component" value="Unassembled WGS sequence"/>
</dbReference>
<dbReference type="EMBL" id="JPEO01000010">
    <property type="protein sequence ID" value="KFZ36980.1"/>
    <property type="molecule type" value="Genomic_DNA"/>
</dbReference>
<dbReference type="Pfam" id="PF01026">
    <property type="entry name" value="TatD_DNase"/>
    <property type="match status" value="1"/>
</dbReference>
<name>A0A094JAQ1_9GAMM</name>
<feature type="binding site" evidence="4">
    <location>
        <position position="7"/>
    </location>
    <ligand>
        <name>a divalent metal cation</name>
        <dbReference type="ChEBI" id="CHEBI:60240"/>
        <label>1</label>
    </ligand>
</feature>
<dbReference type="Gene3D" id="3.20.20.140">
    <property type="entry name" value="Metal-dependent hydrolases"/>
    <property type="match status" value="1"/>
</dbReference>
<feature type="binding site" evidence="4">
    <location>
        <position position="5"/>
    </location>
    <ligand>
        <name>a divalent metal cation</name>
        <dbReference type="ChEBI" id="CHEBI:60240"/>
        <label>1</label>
    </ligand>
</feature>
<dbReference type="GO" id="GO:0016788">
    <property type="term" value="F:hydrolase activity, acting on ester bonds"/>
    <property type="evidence" value="ECO:0007669"/>
    <property type="project" value="InterPro"/>
</dbReference>
<dbReference type="GO" id="GO:0005829">
    <property type="term" value="C:cytosol"/>
    <property type="evidence" value="ECO:0007669"/>
    <property type="project" value="TreeGrafter"/>
</dbReference>
<gene>
    <name evidence="5" type="ORF">HR45_13110</name>
</gene>
<keyword evidence="6" id="KW-1185">Reference proteome</keyword>
<dbReference type="FunFam" id="3.20.20.140:FF:000005">
    <property type="entry name" value="TatD family hydrolase"/>
    <property type="match status" value="1"/>
</dbReference>
<evidence type="ECO:0000256" key="2">
    <source>
        <dbReference type="ARBA" id="ARBA00022723"/>
    </source>
</evidence>
<dbReference type="InterPro" id="IPR001130">
    <property type="entry name" value="TatD-like"/>
</dbReference>
<dbReference type="AlphaFoldDB" id="A0A094JAQ1"/>
<dbReference type="SUPFAM" id="SSF51556">
    <property type="entry name" value="Metallo-dependent hydrolases"/>
    <property type="match status" value="1"/>
</dbReference>
<protein>
    <recommendedName>
        <fullName evidence="7">Hydrolase TatD</fullName>
    </recommendedName>
</protein>
<dbReference type="CDD" id="cd01310">
    <property type="entry name" value="TatD_DNAse"/>
    <property type="match status" value="1"/>
</dbReference>
<feature type="binding site" evidence="4">
    <location>
        <position position="212"/>
    </location>
    <ligand>
        <name>a divalent metal cation</name>
        <dbReference type="ChEBI" id="CHEBI:60240"/>
        <label>1</label>
    </ligand>
</feature>
<proteinExistence type="inferred from homology"/>
<dbReference type="PROSITE" id="PS01091">
    <property type="entry name" value="TATD_3"/>
    <property type="match status" value="1"/>
</dbReference>